<dbReference type="AlphaFoldDB" id="A0A7I8W219"/>
<keyword evidence="3" id="KW-1185">Reference proteome</keyword>
<protein>
    <submittedName>
        <fullName evidence="2">Uncharacterized protein</fullName>
    </submittedName>
</protein>
<name>A0A7I8W219_9ANNE</name>
<reference evidence="2 3" key="1">
    <citation type="submission" date="2020-08" db="EMBL/GenBank/DDBJ databases">
        <authorList>
            <person name="Hejnol A."/>
        </authorList>
    </citation>
    <scope>NUCLEOTIDE SEQUENCE [LARGE SCALE GENOMIC DNA]</scope>
</reference>
<proteinExistence type="predicted"/>
<evidence type="ECO:0000313" key="2">
    <source>
        <dbReference type="EMBL" id="CAD5122239.1"/>
    </source>
</evidence>
<feature type="compositionally biased region" description="Basic residues" evidence="1">
    <location>
        <begin position="80"/>
        <end position="92"/>
    </location>
</feature>
<dbReference type="Proteomes" id="UP000549394">
    <property type="component" value="Unassembled WGS sequence"/>
</dbReference>
<evidence type="ECO:0000256" key="1">
    <source>
        <dbReference type="SAM" id="MobiDB-lite"/>
    </source>
</evidence>
<feature type="compositionally biased region" description="Acidic residues" evidence="1">
    <location>
        <begin position="59"/>
        <end position="70"/>
    </location>
</feature>
<organism evidence="2 3">
    <name type="scientific">Dimorphilus gyrociliatus</name>
    <dbReference type="NCBI Taxonomy" id="2664684"/>
    <lineage>
        <taxon>Eukaryota</taxon>
        <taxon>Metazoa</taxon>
        <taxon>Spiralia</taxon>
        <taxon>Lophotrochozoa</taxon>
        <taxon>Annelida</taxon>
        <taxon>Polychaeta</taxon>
        <taxon>Polychaeta incertae sedis</taxon>
        <taxon>Dinophilidae</taxon>
        <taxon>Dimorphilus</taxon>
    </lineage>
</organism>
<dbReference type="EMBL" id="CAJFCJ010000016">
    <property type="protein sequence ID" value="CAD5122239.1"/>
    <property type="molecule type" value="Genomic_DNA"/>
</dbReference>
<feature type="region of interest" description="Disordered" evidence="1">
    <location>
        <begin position="50"/>
        <end position="92"/>
    </location>
</feature>
<sequence length="138" mass="16828">MRTLRKIKNVVKWKNKQDDCQVLVKESIKLHQELELDSIETLNNTEVSKDGKFTRGNAEDETDDEVELDELIEKNDNKSKKQKRKEKRKRMRKRCWKMCRRTFKYLRIGFTQWANMTNFGFFPTDFRSYSNKERAYYN</sequence>
<comment type="caution">
    <text evidence="2">The sequence shown here is derived from an EMBL/GenBank/DDBJ whole genome shotgun (WGS) entry which is preliminary data.</text>
</comment>
<gene>
    <name evidence="2" type="ORF">DGYR_LOCUS10070</name>
</gene>
<accession>A0A7I8W219</accession>
<evidence type="ECO:0000313" key="3">
    <source>
        <dbReference type="Proteomes" id="UP000549394"/>
    </source>
</evidence>